<accession>A0A1Y3EHB6</accession>
<evidence type="ECO:0000313" key="2">
    <source>
        <dbReference type="Proteomes" id="UP000243006"/>
    </source>
</evidence>
<reference evidence="1 2" key="1">
    <citation type="submission" date="2015-04" db="EMBL/GenBank/DDBJ databases">
        <title>Draft genome of the roundworm Trichinella nativa.</title>
        <authorList>
            <person name="Mitreva M."/>
        </authorList>
    </citation>
    <scope>NUCLEOTIDE SEQUENCE [LARGE SCALE GENOMIC DNA]</scope>
    <source>
        <strain evidence="1 2">ISS45</strain>
    </source>
</reference>
<organism evidence="1 2">
    <name type="scientific">Trichinella nativa</name>
    <dbReference type="NCBI Taxonomy" id="6335"/>
    <lineage>
        <taxon>Eukaryota</taxon>
        <taxon>Metazoa</taxon>
        <taxon>Ecdysozoa</taxon>
        <taxon>Nematoda</taxon>
        <taxon>Enoplea</taxon>
        <taxon>Dorylaimia</taxon>
        <taxon>Trichinellida</taxon>
        <taxon>Trichinellidae</taxon>
        <taxon>Trichinella</taxon>
    </lineage>
</organism>
<gene>
    <name evidence="1" type="ORF">D917_09910</name>
</gene>
<evidence type="ECO:0000313" key="1">
    <source>
        <dbReference type="EMBL" id="OUC43217.1"/>
    </source>
</evidence>
<dbReference type="AlphaFoldDB" id="A0A1Y3EHB6"/>
<dbReference type="Proteomes" id="UP000243006">
    <property type="component" value="Unassembled WGS sequence"/>
</dbReference>
<name>A0A1Y3EHB6_9BILA</name>
<comment type="caution">
    <text evidence="1">The sequence shown here is derived from an EMBL/GenBank/DDBJ whole genome shotgun (WGS) entry which is preliminary data.</text>
</comment>
<sequence length="54" mass="6029">MQDSRRIFEYFLVGGLPENPVELTPGAQECGYRDNVTLAPITDIAVIYPSLQET</sequence>
<dbReference type="EMBL" id="LVZM01015754">
    <property type="protein sequence ID" value="OUC43217.1"/>
    <property type="molecule type" value="Genomic_DNA"/>
</dbReference>
<protein>
    <submittedName>
        <fullName evidence="1">Uncharacterized protein</fullName>
    </submittedName>
</protein>
<proteinExistence type="predicted"/>
<feature type="non-terminal residue" evidence="1">
    <location>
        <position position="54"/>
    </location>
</feature>